<feature type="repeat" description="PPR" evidence="2">
    <location>
        <begin position="64"/>
        <end position="98"/>
    </location>
</feature>
<feature type="repeat" description="PPR" evidence="2">
    <location>
        <begin position="402"/>
        <end position="437"/>
    </location>
</feature>
<evidence type="ECO:0000313" key="5">
    <source>
        <dbReference type="Proteomes" id="UP000824469"/>
    </source>
</evidence>
<accession>A0AA38LIB9</accession>
<dbReference type="EMBL" id="JAHRHJ020000002">
    <property type="protein sequence ID" value="KAH9325011.1"/>
    <property type="molecule type" value="Genomic_DNA"/>
</dbReference>
<dbReference type="FunFam" id="1.25.40.10:FF:001050">
    <property type="entry name" value="Pentatricopeptide repeat-containing protein At2g33760"/>
    <property type="match status" value="1"/>
</dbReference>
<dbReference type="Pfam" id="PF13812">
    <property type="entry name" value="PPR_3"/>
    <property type="match status" value="1"/>
</dbReference>
<dbReference type="GO" id="GO:0009451">
    <property type="term" value="P:RNA modification"/>
    <property type="evidence" value="ECO:0007669"/>
    <property type="project" value="InterPro"/>
</dbReference>
<feature type="repeat" description="PPR" evidence="2">
    <location>
        <begin position="367"/>
        <end position="401"/>
    </location>
</feature>
<dbReference type="OMA" id="KPKVCLW"/>
<feature type="domain" description="DYW" evidence="3">
    <location>
        <begin position="582"/>
        <end position="674"/>
    </location>
</feature>
<dbReference type="InterPro" id="IPR046848">
    <property type="entry name" value="E_motif"/>
</dbReference>
<dbReference type="NCBIfam" id="TIGR00756">
    <property type="entry name" value="PPR"/>
    <property type="match status" value="7"/>
</dbReference>
<dbReference type="FunFam" id="1.25.40.10:FF:000344">
    <property type="entry name" value="Pentatricopeptide repeat-containing protein"/>
    <property type="match status" value="1"/>
</dbReference>
<dbReference type="PROSITE" id="PS51375">
    <property type="entry name" value="PPR"/>
    <property type="match status" value="5"/>
</dbReference>
<dbReference type="FunFam" id="1.25.40.10:FF:000243">
    <property type="entry name" value="Pentatricopeptide repeat-containing protein chloroplastic"/>
    <property type="match status" value="1"/>
</dbReference>
<protein>
    <recommendedName>
        <fullName evidence="3">DYW domain-containing protein</fullName>
    </recommendedName>
</protein>
<proteinExistence type="predicted"/>
<sequence length="674" mass="75289">MDTNSCASLLEKCTDIQTLNQVHALMLTNGCHQNMFLQTKLITMYAVLHLEDARHMFDKMHKPKVCLWNVMIREYARNGLAEEAISLYCQMLQAGEHPDNFSFPYVLKACASAAALLEGKEIHGHVIRYGFEFNVFVANSLVHMYAKCGNLKDARHVFDTITQRDVVSWNAMIAGCAQNGCPSEALRLFNQMQLGGMSPDLLSLKSVLPSCANLAALQQGEWIHSYVIRSGIEFDVVVSTAFIDMYAKCRMVKAARRIFDKMCRRDIVSWSAMIGGYALNGQAQEALKLFYEMQLTDVKPDLATVKSVILVYAYLAAPQPAKWIHCYIINIGFETDVLVGTALVDMYVKCGSIKMARQLFDNMSEKDVVSWSAMIAGYGMHGCGEDALELFYQMQKKGVSPDQVTFVCVLSACSHAGLLDKGWQCFVSMIRDYGIKPSVEHCACMVDLLGRAGRLDEAEDFIQNMPPEPDAGVWGALLGACRIHSNIKVGERVANHLFELDPENTGHYVLLSNIYAATGRWDGVAKVRAAMKDRGLKTKRGCTLIELNHRVHSFIADDRSHPQSVEIYTALESLSGKMKNAGYLPNTSLVLHDVSEEVKEQMLWSHSEKLAIAFALINSSPGTPIRITKNLRACVDCHSATKFISKIVKREIIVRDAIRFHHFRDGLCSCGDYW</sequence>
<dbReference type="Pfam" id="PF14432">
    <property type="entry name" value="DYW_deaminase"/>
    <property type="match status" value="1"/>
</dbReference>
<dbReference type="Pfam" id="PF20431">
    <property type="entry name" value="E_motif"/>
    <property type="match status" value="1"/>
</dbReference>
<dbReference type="InterPro" id="IPR011990">
    <property type="entry name" value="TPR-like_helical_dom_sf"/>
</dbReference>
<dbReference type="PANTHER" id="PTHR47926">
    <property type="entry name" value="PENTATRICOPEPTIDE REPEAT-CONTAINING PROTEIN"/>
    <property type="match status" value="1"/>
</dbReference>
<dbReference type="Proteomes" id="UP000824469">
    <property type="component" value="Unassembled WGS sequence"/>
</dbReference>
<gene>
    <name evidence="4" type="ORF">KI387_005189</name>
</gene>
<evidence type="ECO:0000256" key="1">
    <source>
        <dbReference type="ARBA" id="ARBA00022737"/>
    </source>
</evidence>
<evidence type="ECO:0000259" key="3">
    <source>
        <dbReference type="Pfam" id="PF14432"/>
    </source>
</evidence>
<dbReference type="Gene3D" id="1.25.40.10">
    <property type="entry name" value="Tetratricopeptide repeat domain"/>
    <property type="match status" value="5"/>
</dbReference>
<dbReference type="Pfam" id="PF13041">
    <property type="entry name" value="PPR_2"/>
    <property type="match status" value="4"/>
</dbReference>
<evidence type="ECO:0000256" key="2">
    <source>
        <dbReference type="PROSITE-ProRule" id="PRU00708"/>
    </source>
</evidence>
<dbReference type="InterPro" id="IPR002885">
    <property type="entry name" value="PPR_rpt"/>
</dbReference>
<dbReference type="InterPro" id="IPR046849">
    <property type="entry name" value="E2_motif"/>
</dbReference>
<dbReference type="AlphaFoldDB" id="A0AA38LIB9"/>
<dbReference type="GO" id="GO:0003723">
    <property type="term" value="F:RNA binding"/>
    <property type="evidence" value="ECO:0007669"/>
    <property type="project" value="InterPro"/>
</dbReference>
<feature type="repeat" description="PPR" evidence="2">
    <location>
        <begin position="266"/>
        <end position="300"/>
    </location>
</feature>
<reference evidence="4 5" key="1">
    <citation type="journal article" date="2021" name="Nat. Plants">
        <title>The Taxus genome provides insights into paclitaxel biosynthesis.</title>
        <authorList>
            <person name="Xiong X."/>
            <person name="Gou J."/>
            <person name="Liao Q."/>
            <person name="Li Y."/>
            <person name="Zhou Q."/>
            <person name="Bi G."/>
            <person name="Li C."/>
            <person name="Du R."/>
            <person name="Wang X."/>
            <person name="Sun T."/>
            <person name="Guo L."/>
            <person name="Liang H."/>
            <person name="Lu P."/>
            <person name="Wu Y."/>
            <person name="Zhang Z."/>
            <person name="Ro D.K."/>
            <person name="Shang Y."/>
            <person name="Huang S."/>
            <person name="Yan J."/>
        </authorList>
    </citation>
    <scope>NUCLEOTIDE SEQUENCE [LARGE SCALE GENOMIC DNA]</scope>
    <source>
        <strain evidence="4">Ta-2019</strain>
    </source>
</reference>
<dbReference type="Pfam" id="PF01535">
    <property type="entry name" value="PPR"/>
    <property type="match status" value="1"/>
</dbReference>
<dbReference type="InterPro" id="IPR046960">
    <property type="entry name" value="PPR_At4g14850-like_plant"/>
</dbReference>
<keyword evidence="5" id="KW-1185">Reference proteome</keyword>
<feature type="repeat" description="PPR" evidence="2">
    <location>
        <begin position="165"/>
        <end position="199"/>
    </location>
</feature>
<name>A0AA38LIB9_TAXCH</name>
<dbReference type="InterPro" id="IPR032867">
    <property type="entry name" value="DYW_dom"/>
</dbReference>
<comment type="caution">
    <text evidence="4">The sequence shown here is derived from an EMBL/GenBank/DDBJ whole genome shotgun (WGS) entry which is preliminary data.</text>
</comment>
<organism evidence="4 5">
    <name type="scientific">Taxus chinensis</name>
    <name type="common">Chinese yew</name>
    <name type="synonym">Taxus wallichiana var. chinensis</name>
    <dbReference type="NCBI Taxonomy" id="29808"/>
    <lineage>
        <taxon>Eukaryota</taxon>
        <taxon>Viridiplantae</taxon>
        <taxon>Streptophyta</taxon>
        <taxon>Embryophyta</taxon>
        <taxon>Tracheophyta</taxon>
        <taxon>Spermatophyta</taxon>
        <taxon>Pinopsida</taxon>
        <taxon>Pinidae</taxon>
        <taxon>Conifers II</taxon>
        <taxon>Cupressales</taxon>
        <taxon>Taxaceae</taxon>
        <taxon>Taxus</taxon>
    </lineage>
</organism>
<evidence type="ECO:0000313" key="4">
    <source>
        <dbReference type="EMBL" id="KAH9325011.1"/>
    </source>
</evidence>
<dbReference type="FunFam" id="1.25.40.10:FF:000073">
    <property type="entry name" value="Pentatricopeptide repeat-containing protein chloroplastic"/>
    <property type="match status" value="1"/>
</dbReference>
<dbReference type="PANTHER" id="PTHR47926:SF347">
    <property type="entry name" value="PENTATRICOPEPTIDE REPEAT-CONTAINING PROTEIN"/>
    <property type="match status" value="1"/>
</dbReference>
<keyword evidence="1" id="KW-0677">Repeat</keyword>
<dbReference type="GO" id="GO:0008270">
    <property type="term" value="F:zinc ion binding"/>
    <property type="evidence" value="ECO:0007669"/>
    <property type="project" value="InterPro"/>
</dbReference>
<dbReference type="Pfam" id="PF20430">
    <property type="entry name" value="Eplus_motif"/>
    <property type="match status" value="1"/>
</dbReference>